<sequence>LPPEPSRGKKRVTTVLLSTGDFPADFGRCELDPMMEPLCGSSQGSQAIMPRSKFLVKFFPCQ</sequence>
<keyword evidence="2" id="KW-1185">Reference proteome</keyword>
<dbReference type="OrthoDB" id="8298659at2759"/>
<reference evidence="1" key="1">
    <citation type="submission" date="2021-06" db="EMBL/GenBank/DDBJ databases">
        <authorList>
            <person name="Hodson N. C."/>
            <person name="Mongue J. A."/>
            <person name="Jaron S. K."/>
        </authorList>
    </citation>
    <scope>NUCLEOTIDE SEQUENCE</scope>
</reference>
<evidence type="ECO:0000313" key="2">
    <source>
        <dbReference type="Proteomes" id="UP000708208"/>
    </source>
</evidence>
<comment type="caution">
    <text evidence="1">The sequence shown here is derived from an EMBL/GenBank/DDBJ whole genome shotgun (WGS) entry which is preliminary data.</text>
</comment>
<accession>A0A8J2LC32</accession>
<proteinExistence type="predicted"/>
<name>A0A8J2LC32_9HEXA</name>
<dbReference type="EMBL" id="CAJVCH010564754">
    <property type="protein sequence ID" value="CAG7832383.1"/>
    <property type="molecule type" value="Genomic_DNA"/>
</dbReference>
<gene>
    <name evidence="1" type="ORF">AFUS01_LOCUS42067</name>
</gene>
<organism evidence="1 2">
    <name type="scientific">Allacma fusca</name>
    <dbReference type="NCBI Taxonomy" id="39272"/>
    <lineage>
        <taxon>Eukaryota</taxon>
        <taxon>Metazoa</taxon>
        <taxon>Ecdysozoa</taxon>
        <taxon>Arthropoda</taxon>
        <taxon>Hexapoda</taxon>
        <taxon>Collembola</taxon>
        <taxon>Symphypleona</taxon>
        <taxon>Sminthuridae</taxon>
        <taxon>Allacma</taxon>
    </lineage>
</organism>
<dbReference type="Proteomes" id="UP000708208">
    <property type="component" value="Unassembled WGS sequence"/>
</dbReference>
<evidence type="ECO:0000313" key="1">
    <source>
        <dbReference type="EMBL" id="CAG7832383.1"/>
    </source>
</evidence>
<feature type="non-terminal residue" evidence="1">
    <location>
        <position position="62"/>
    </location>
</feature>
<protein>
    <submittedName>
        <fullName evidence="1">Uncharacterized protein</fullName>
    </submittedName>
</protein>
<dbReference type="AlphaFoldDB" id="A0A8J2LC32"/>